<evidence type="ECO:0000313" key="3">
    <source>
        <dbReference type="EMBL" id="KAK7112116.1"/>
    </source>
</evidence>
<dbReference type="AlphaFoldDB" id="A0AAN9BVC7"/>
<gene>
    <name evidence="3" type="ORF">V1264_011621</name>
</gene>
<dbReference type="PROSITE" id="PS00022">
    <property type="entry name" value="EGF_1"/>
    <property type="match status" value="1"/>
</dbReference>
<feature type="domain" description="Apple" evidence="1">
    <location>
        <begin position="51"/>
        <end position="124"/>
    </location>
</feature>
<sequence>MTVTTHVSPGPSVTQFLHKNVTLWMTLQLALRPNGVTSSPSIVFYQKASQCPNQVLAANLTRDNCTVRSKVECAAMCMPNLTCLSFLFDPEKKHCYFGSEPSDPKCSNMVPSAGMQHYDMKTACSNGGILMTGGTCVCPRGYIGENCDILMRDCDDGRVKGKIKKNGVYWIFPKLSAEPFLAYCRMVDRPRTYVMDRVNNDVNFTRMWKDYKQGFGNVDGDHWIGLDKLHILTNSEDYELRFRVRLRSNSNLFQFYDKIGVDDEAHNYRITFSKDVVPGSLGDCLSPANGANFSTMDRDNDNNIGVHCARRHQAGFWFAGQDCTLCNPTGRLLQPDNQRRRGIPEEVFWTESLGNTVPYKVSAYLVNTIK</sequence>
<dbReference type="InterPro" id="IPR002181">
    <property type="entry name" value="Fibrinogen_a/b/g_C_dom"/>
</dbReference>
<dbReference type="Gene3D" id="2.10.25.10">
    <property type="entry name" value="Laminin"/>
    <property type="match status" value="1"/>
</dbReference>
<dbReference type="PROSITE" id="PS50948">
    <property type="entry name" value="PAN"/>
    <property type="match status" value="1"/>
</dbReference>
<dbReference type="InterPro" id="IPR003609">
    <property type="entry name" value="Pan_app"/>
</dbReference>
<dbReference type="Pfam" id="PF00147">
    <property type="entry name" value="Fibrinogen_C"/>
    <property type="match status" value="1"/>
</dbReference>
<comment type="caution">
    <text evidence="3">The sequence shown here is derived from an EMBL/GenBank/DDBJ whole genome shotgun (WGS) entry which is preliminary data.</text>
</comment>
<dbReference type="Pfam" id="PF00024">
    <property type="entry name" value="PAN_1"/>
    <property type="match status" value="1"/>
</dbReference>
<dbReference type="Gene3D" id="3.90.215.10">
    <property type="entry name" value="Gamma Fibrinogen, chain A, domain 1"/>
    <property type="match status" value="1"/>
</dbReference>
<dbReference type="Gene3D" id="3.50.4.10">
    <property type="entry name" value="Hepatocyte Growth Factor"/>
    <property type="match status" value="1"/>
</dbReference>
<dbReference type="SUPFAM" id="SSF57414">
    <property type="entry name" value="Hairpin loop containing domain-like"/>
    <property type="match status" value="1"/>
</dbReference>
<dbReference type="SUPFAM" id="SSF56496">
    <property type="entry name" value="Fibrinogen C-terminal domain-like"/>
    <property type="match status" value="1"/>
</dbReference>
<protein>
    <recommendedName>
        <fullName evidence="5">Fibrinogen C-terminal domain-containing protein</fullName>
    </recommendedName>
</protein>
<dbReference type="InterPro" id="IPR014716">
    <property type="entry name" value="Fibrinogen_a/b/g_C_1"/>
</dbReference>
<accession>A0AAN9BVC7</accession>
<dbReference type="InterPro" id="IPR050373">
    <property type="entry name" value="Fibrinogen_C-term_domain"/>
</dbReference>
<dbReference type="InterPro" id="IPR036056">
    <property type="entry name" value="Fibrinogen-like_C"/>
</dbReference>
<dbReference type="PROSITE" id="PS01186">
    <property type="entry name" value="EGF_2"/>
    <property type="match status" value="1"/>
</dbReference>
<dbReference type="InterPro" id="IPR000742">
    <property type="entry name" value="EGF"/>
</dbReference>
<dbReference type="PROSITE" id="PS51406">
    <property type="entry name" value="FIBRINOGEN_C_2"/>
    <property type="match status" value="1"/>
</dbReference>
<name>A0AAN9BVC7_9CAEN</name>
<reference evidence="3 4" key="1">
    <citation type="submission" date="2024-02" db="EMBL/GenBank/DDBJ databases">
        <title>Chromosome-scale genome assembly of the rough periwinkle Littorina saxatilis.</title>
        <authorList>
            <person name="De Jode A."/>
            <person name="Faria R."/>
            <person name="Formenti G."/>
            <person name="Sims Y."/>
            <person name="Smith T.P."/>
            <person name="Tracey A."/>
            <person name="Wood J.M.D."/>
            <person name="Zagrodzka Z.B."/>
            <person name="Johannesson K."/>
            <person name="Butlin R.K."/>
            <person name="Leder E.H."/>
        </authorList>
    </citation>
    <scope>NUCLEOTIDE SEQUENCE [LARGE SCALE GENOMIC DNA]</scope>
    <source>
        <strain evidence="3">Snail1</strain>
        <tissue evidence="3">Muscle</tissue>
    </source>
</reference>
<evidence type="ECO:0000259" key="1">
    <source>
        <dbReference type="PROSITE" id="PS50948"/>
    </source>
</evidence>
<feature type="domain" description="Fibrinogen C-terminal" evidence="2">
    <location>
        <begin position="145"/>
        <end position="370"/>
    </location>
</feature>
<dbReference type="EMBL" id="JBAMIC010000002">
    <property type="protein sequence ID" value="KAK7112116.1"/>
    <property type="molecule type" value="Genomic_DNA"/>
</dbReference>
<evidence type="ECO:0000259" key="2">
    <source>
        <dbReference type="PROSITE" id="PS51406"/>
    </source>
</evidence>
<dbReference type="GO" id="GO:0005615">
    <property type="term" value="C:extracellular space"/>
    <property type="evidence" value="ECO:0007669"/>
    <property type="project" value="TreeGrafter"/>
</dbReference>
<dbReference type="Proteomes" id="UP001374579">
    <property type="component" value="Unassembled WGS sequence"/>
</dbReference>
<evidence type="ECO:0008006" key="5">
    <source>
        <dbReference type="Google" id="ProtNLM"/>
    </source>
</evidence>
<keyword evidence="4" id="KW-1185">Reference proteome</keyword>
<dbReference type="SMART" id="SM00186">
    <property type="entry name" value="FBG"/>
    <property type="match status" value="1"/>
</dbReference>
<proteinExistence type="predicted"/>
<organism evidence="3 4">
    <name type="scientific">Littorina saxatilis</name>
    <dbReference type="NCBI Taxonomy" id="31220"/>
    <lineage>
        <taxon>Eukaryota</taxon>
        <taxon>Metazoa</taxon>
        <taxon>Spiralia</taxon>
        <taxon>Lophotrochozoa</taxon>
        <taxon>Mollusca</taxon>
        <taxon>Gastropoda</taxon>
        <taxon>Caenogastropoda</taxon>
        <taxon>Littorinimorpha</taxon>
        <taxon>Littorinoidea</taxon>
        <taxon>Littorinidae</taxon>
        <taxon>Littorina</taxon>
    </lineage>
</organism>
<dbReference type="PANTHER" id="PTHR19143">
    <property type="entry name" value="FIBRINOGEN/TENASCIN/ANGIOPOEITIN"/>
    <property type="match status" value="1"/>
</dbReference>
<evidence type="ECO:0000313" key="4">
    <source>
        <dbReference type="Proteomes" id="UP001374579"/>
    </source>
</evidence>